<gene>
    <name evidence="4" type="ORF">PHSY_000192</name>
</gene>
<dbReference type="Pfam" id="PF00378">
    <property type="entry name" value="ECH_1"/>
    <property type="match status" value="1"/>
</dbReference>
<dbReference type="OrthoDB" id="410701at2759"/>
<sequence length="482" mass="52237">MQTGLVRTYVAIRASYVDNDKVLARGLVVKPGGELVDADRSRFSRGLAVDFLPVGLVDWMLFCRHCVCRRCCAGGRCLRGGSEHSQQVISTVEPCRISNSRSHRCRCHVRKNFGCTGQLRSDRSASRLRGKRLDRLSTIKRLFNDTNTRAPFTIRLGLNETTRDTKMISLRTSLASTSLAAALVRRPIACSSINVLRSYSTVTDPSQLVTLSPLSDIAKSELGSTSPYDEHISVLTLNRAPAKNAISRALLAEMDQHVTSLLTSSTVRTLLIRSSVPGTFCAGADLKERKGMSKPEVDAFLLGLRKVFTNVSRLPMPTIACLDGLAMGGGLELALTCDLRIAGPAATKLGLTETKLGIIPGAGGTSRMTRLVGPARAKELIFSAKLVDAVEASRIGFVDIVAKEGDGTAAFNKAVHLARSFAKNGPLAVRAAKLAIDKGEQMDPETALDFERQCYETILGTKDRLEGLKAFAEKREPVYRGE</sequence>
<dbReference type="GO" id="GO:0006635">
    <property type="term" value="P:fatty acid beta-oxidation"/>
    <property type="evidence" value="ECO:0007669"/>
    <property type="project" value="TreeGrafter"/>
</dbReference>
<reference evidence="5" key="1">
    <citation type="journal article" date="2013" name="Genome Announc.">
        <title>Draft genome sequence of the basidiomycetous yeast-like fungus Pseudozyma hubeiensis SY62, which produces an abundant amount of the biosurfactant mannosylerythritol lipids.</title>
        <authorList>
            <person name="Konishi M."/>
            <person name="Hatada Y."/>
            <person name="Horiuchi J."/>
        </authorList>
    </citation>
    <scope>NUCLEOTIDE SEQUENCE [LARGE SCALE GENOMIC DNA]</scope>
    <source>
        <strain evidence="5">SY62</strain>
    </source>
</reference>
<evidence type="ECO:0000256" key="3">
    <source>
        <dbReference type="RuleBase" id="RU003707"/>
    </source>
</evidence>
<dbReference type="GeneID" id="24105504"/>
<organism evidence="4 5">
    <name type="scientific">Pseudozyma hubeiensis (strain SY62)</name>
    <name type="common">Yeast</name>
    <dbReference type="NCBI Taxonomy" id="1305764"/>
    <lineage>
        <taxon>Eukaryota</taxon>
        <taxon>Fungi</taxon>
        <taxon>Dikarya</taxon>
        <taxon>Basidiomycota</taxon>
        <taxon>Ustilaginomycotina</taxon>
        <taxon>Ustilaginomycetes</taxon>
        <taxon>Ustilaginales</taxon>
        <taxon>Ustilaginaceae</taxon>
        <taxon>Pseudozyma</taxon>
    </lineage>
</organism>
<comment type="similarity">
    <text evidence="1 3">Belongs to the enoyl-CoA hydratase/isomerase family.</text>
</comment>
<evidence type="ECO:0000256" key="2">
    <source>
        <dbReference type="ARBA" id="ARBA00023239"/>
    </source>
</evidence>
<dbReference type="RefSeq" id="XP_012186225.1">
    <property type="nucleotide sequence ID" value="XM_012330835.1"/>
</dbReference>
<dbReference type="HOGENOM" id="CLU_566357_0_0_1"/>
<dbReference type="PANTHER" id="PTHR11941:SF171">
    <property type="entry name" value="SD19268P"/>
    <property type="match status" value="1"/>
</dbReference>
<dbReference type="eggNOG" id="KOG1679">
    <property type="taxonomic scope" value="Eukaryota"/>
</dbReference>
<dbReference type="PROSITE" id="PS00166">
    <property type="entry name" value="ENOYL_COA_HYDRATASE"/>
    <property type="match status" value="1"/>
</dbReference>
<keyword evidence="2 4" id="KW-0456">Lyase</keyword>
<accession>R9NVU3</accession>
<dbReference type="FunFam" id="3.90.226.10:FF:000009">
    <property type="entry name" value="Carnitinyl-CoA dehydratase"/>
    <property type="match status" value="1"/>
</dbReference>
<dbReference type="EMBL" id="DF238767">
    <property type="protein sequence ID" value="GAC92638.1"/>
    <property type="molecule type" value="Genomic_DNA"/>
</dbReference>
<protein>
    <submittedName>
        <fullName evidence="4">Enoyl-CoA hydratase/isomerase</fullName>
        <ecNumber evidence="4">4.2.1.55</ecNumber>
    </submittedName>
</protein>
<evidence type="ECO:0000256" key="1">
    <source>
        <dbReference type="ARBA" id="ARBA00005254"/>
    </source>
</evidence>
<dbReference type="InterPro" id="IPR018376">
    <property type="entry name" value="Enoyl-CoA_hyd/isom_CS"/>
</dbReference>
<evidence type="ECO:0000313" key="4">
    <source>
        <dbReference type="EMBL" id="GAC92638.1"/>
    </source>
</evidence>
<keyword evidence="4" id="KW-0413">Isomerase</keyword>
<proteinExistence type="inferred from homology"/>
<evidence type="ECO:0000313" key="5">
    <source>
        <dbReference type="Proteomes" id="UP000014071"/>
    </source>
</evidence>
<dbReference type="Gene3D" id="3.90.226.10">
    <property type="entry name" value="2-enoyl-CoA Hydratase, Chain A, domain 1"/>
    <property type="match status" value="1"/>
</dbReference>
<dbReference type="SUPFAM" id="SSF52096">
    <property type="entry name" value="ClpP/crotonase"/>
    <property type="match status" value="1"/>
</dbReference>
<dbReference type="STRING" id="1305764.R9NVU3"/>
<dbReference type="InterPro" id="IPR001753">
    <property type="entry name" value="Enoyl-CoA_hydra/iso"/>
</dbReference>
<keyword evidence="5" id="KW-1185">Reference proteome</keyword>
<dbReference type="EC" id="4.2.1.55" evidence="4"/>
<dbReference type="GO" id="GO:0005739">
    <property type="term" value="C:mitochondrion"/>
    <property type="evidence" value="ECO:0007669"/>
    <property type="project" value="TreeGrafter"/>
</dbReference>
<dbReference type="GO" id="GO:0016836">
    <property type="term" value="F:hydro-lyase activity"/>
    <property type="evidence" value="ECO:0007669"/>
    <property type="project" value="UniProtKB-ARBA"/>
</dbReference>
<dbReference type="PANTHER" id="PTHR11941">
    <property type="entry name" value="ENOYL-COA HYDRATASE-RELATED"/>
    <property type="match status" value="1"/>
</dbReference>
<dbReference type="CDD" id="cd06558">
    <property type="entry name" value="crotonase-like"/>
    <property type="match status" value="1"/>
</dbReference>
<dbReference type="GO" id="GO:0016853">
    <property type="term" value="F:isomerase activity"/>
    <property type="evidence" value="ECO:0007669"/>
    <property type="project" value="UniProtKB-KW"/>
</dbReference>
<dbReference type="AlphaFoldDB" id="R9NVU3"/>
<dbReference type="FunFam" id="1.10.12.10:FF:000001">
    <property type="entry name" value="Probable enoyl-CoA hydratase, mitochondrial"/>
    <property type="match status" value="1"/>
</dbReference>
<dbReference type="InterPro" id="IPR029045">
    <property type="entry name" value="ClpP/crotonase-like_dom_sf"/>
</dbReference>
<name>R9NVU3_PSEHS</name>
<dbReference type="Gene3D" id="1.10.12.10">
    <property type="entry name" value="Lyase 2-enoyl-coa Hydratase, Chain A, domain 2"/>
    <property type="match status" value="1"/>
</dbReference>
<dbReference type="Proteomes" id="UP000014071">
    <property type="component" value="Unassembled WGS sequence"/>
</dbReference>
<dbReference type="InterPro" id="IPR014748">
    <property type="entry name" value="Enoyl-CoA_hydra_C"/>
</dbReference>